<dbReference type="UniPathway" id="UPA00621"/>
<comment type="cofactor">
    <cofactor evidence="1">
        <name>Zn(2+)</name>
        <dbReference type="ChEBI" id="CHEBI:29105"/>
    </cofactor>
</comment>
<reference evidence="11 12" key="1">
    <citation type="submission" date="2015-09" db="EMBL/GenBank/DDBJ databases">
        <authorList>
            <consortium name="Pathogen Informatics"/>
        </authorList>
    </citation>
    <scope>NUCLEOTIDE SEQUENCE [LARGE SCALE GENOMIC DNA]</scope>
    <source>
        <strain evidence="11 12">2789STDY5834876</strain>
    </source>
</reference>
<dbReference type="InterPro" id="IPR008300">
    <property type="entry name" value="PTAC"/>
</dbReference>
<dbReference type="EC" id="2.3.1.222" evidence="3 10"/>
<gene>
    <name evidence="11" type="primary">pduL_2</name>
    <name evidence="11" type="ORF">ERS852491_03660</name>
</gene>
<dbReference type="STRING" id="39482.ERS852491_03660"/>
<comment type="pathway">
    <text evidence="10">Polyol metabolism; 1,2-propanediol degradation.</text>
</comment>
<dbReference type="AlphaFoldDB" id="A0A174IZ07"/>
<dbReference type="GO" id="GO:0016747">
    <property type="term" value="F:acyltransferase activity, transferring groups other than amino-acyl groups"/>
    <property type="evidence" value="ECO:0007669"/>
    <property type="project" value="InterPro"/>
</dbReference>
<dbReference type="Pfam" id="PF06130">
    <property type="entry name" value="PTAC"/>
    <property type="match status" value="1"/>
</dbReference>
<evidence type="ECO:0000256" key="2">
    <source>
        <dbReference type="ARBA" id="ARBA00007342"/>
    </source>
</evidence>
<dbReference type="PIRSF" id="PIRSF010130">
    <property type="entry name" value="PduL"/>
    <property type="match status" value="1"/>
</dbReference>
<dbReference type="GO" id="GO:0051144">
    <property type="term" value="P:1,2-propanediol catabolic process"/>
    <property type="evidence" value="ECO:0007669"/>
    <property type="project" value="UniProtKB-UniPathway"/>
</dbReference>
<dbReference type="EMBL" id="CYZU01000042">
    <property type="protein sequence ID" value="CUO90100.1"/>
    <property type="molecule type" value="Genomic_DNA"/>
</dbReference>
<keyword evidence="6" id="KW-0479">Metal-binding</keyword>
<dbReference type="NCBIfam" id="NF011652">
    <property type="entry name" value="PRK15070.1"/>
    <property type="match status" value="1"/>
</dbReference>
<dbReference type="PANTHER" id="PTHR39453:SF1">
    <property type="entry name" value="PHOSPHATE PROPANOYLTRANSFERASE"/>
    <property type="match status" value="1"/>
</dbReference>
<dbReference type="PANTHER" id="PTHR39453">
    <property type="entry name" value="PHOSPHATE PROPANOYLTRANSFERASE"/>
    <property type="match status" value="1"/>
</dbReference>
<keyword evidence="7" id="KW-0862">Zinc</keyword>
<dbReference type="RefSeq" id="WP_055154591.1">
    <property type="nucleotide sequence ID" value="NZ_CYZU01000042.1"/>
</dbReference>
<evidence type="ECO:0000256" key="6">
    <source>
        <dbReference type="ARBA" id="ARBA00022723"/>
    </source>
</evidence>
<keyword evidence="5 10" id="KW-0808">Transferase</keyword>
<dbReference type="GO" id="GO:0046872">
    <property type="term" value="F:metal ion binding"/>
    <property type="evidence" value="ECO:0007669"/>
    <property type="project" value="UniProtKB-KW"/>
</dbReference>
<comment type="similarity">
    <text evidence="2 10">Belongs to the PduL family.</text>
</comment>
<name>A0A174IZ07_9FIRM</name>
<accession>A0A174IZ07</accession>
<evidence type="ECO:0000256" key="4">
    <source>
        <dbReference type="ARBA" id="ARBA00020837"/>
    </source>
</evidence>
<organism evidence="11 12">
    <name type="scientific">Faecalicatena contorta</name>
    <dbReference type="NCBI Taxonomy" id="39482"/>
    <lineage>
        <taxon>Bacteria</taxon>
        <taxon>Bacillati</taxon>
        <taxon>Bacillota</taxon>
        <taxon>Clostridia</taxon>
        <taxon>Lachnospirales</taxon>
        <taxon>Lachnospiraceae</taxon>
        <taxon>Faecalicatena</taxon>
    </lineage>
</organism>
<evidence type="ECO:0000256" key="7">
    <source>
        <dbReference type="ARBA" id="ARBA00022833"/>
    </source>
</evidence>
<evidence type="ECO:0000256" key="3">
    <source>
        <dbReference type="ARBA" id="ARBA00012206"/>
    </source>
</evidence>
<evidence type="ECO:0000256" key="5">
    <source>
        <dbReference type="ARBA" id="ARBA00022679"/>
    </source>
</evidence>
<protein>
    <recommendedName>
        <fullName evidence="4 10">Phosphate propanoyltransferase</fullName>
        <ecNumber evidence="3 10">2.3.1.222</ecNumber>
    </recommendedName>
</protein>
<comment type="function">
    <text evidence="10">Involved in 1,2-propanediol (1,2-PD) degradation by catalyzing the conversion of propanoyl-CoA to propanoyl-phosphate.</text>
</comment>
<evidence type="ECO:0000256" key="10">
    <source>
        <dbReference type="PIRNR" id="PIRNR010130"/>
    </source>
</evidence>
<proteinExistence type="inferred from homology"/>
<comment type="catalytic activity">
    <reaction evidence="9 10">
        <text>propanoyl-CoA + phosphate = propanoyl phosphate + CoA</text>
        <dbReference type="Rhea" id="RHEA:28046"/>
        <dbReference type="ChEBI" id="CHEBI:43474"/>
        <dbReference type="ChEBI" id="CHEBI:57287"/>
        <dbReference type="ChEBI" id="CHEBI:57392"/>
        <dbReference type="ChEBI" id="CHEBI:58933"/>
        <dbReference type="EC" id="2.3.1.222"/>
    </reaction>
</comment>
<evidence type="ECO:0000313" key="11">
    <source>
        <dbReference type="EMBL" id="CUO90100.1"/>
    </source>
</evidence>
<sequence>MSLKIPIETSARHIHVSQEDFEQLFGPGTRLNYTKELSQPGQYACKERLTVIGPKGRFEKVILLGPFRPATQVEISVTDARRLGIPSVIRQSGDIAGTPGCTLVGPHGKVELKEGVIVAKRHIHMTPIDALRAHVKDNDIVFVITTSYERSLIFSDVVVRVSPKFALSMHVDTDEANAFANEDNPTGVILKLFDGHTYNLQTWADELQSGINRGV</sequence>
<evidence type="ECO:0000313" key="12">
    <source>
        <dbReference type="Proteomes" id="UP000095544"/>
    </source>
</evidence>
<evidence type="ECO:0000256" key="1">
    <source>
        <dbReference type="ARBA" id="ARBA00001947"/>
    </source>
</evidence>
<evidence type="ECO:0000256" key="9">
    <source>
        <dbReference type="ARBA" id="ARBA00047589"/>
    </source>
</evidence>
<keyword evidence="8 10" id="KW-0012">Acyltransferase</keyword>
<dbReference type="OrthoDB" id="9784365at2"/>
<evidence type="ECO:0000256" key="8">
    <source>
        <dbReference type="ARBA" id="ARBA00023315"/>
    </source>
</evidence>
<dbReference type="Proteomes" id="UP000095544">
    <property type="component" value="Unassembled WGS sequence"/>
</dbReference>